<reference evidence="2 3" key="1">
    <citation type="journal article" date="2015" name="Sci. Rep.">
        <title>Genome of the facultative scuticociliatosis pathogen Pseudocohnilembus persalinus provides insight into its virulence through horizontal gene transfer.</title>
        <authorList>
            <person name="Xiong J."/>
            <person name="Wang G."/>
            <person name="Cheng J."/>
            <person name="Tian M."/>
            <person name="Pan X."/>
            <person name="Warren A."/>
            <person name="Jiang C."/>
            <person name="Yuan D."/>
            <person name="Miao W."/>
        </authorList>
    </citation>
    <scope>NUCLEOTIDE SEQUENCE [LARGE SCALE GENOMIC DNA]</scope>
    <source>
        <strain evidence="2">36N120E</strain>
    </source>
</reference>
<organism evidence="2 3">
    <name type="scientific">Pseudocohnilembus persalinus</name>
    <name type="common">Ciliate</name>
    <dbReference type="NCBI Taxonomy" id="266149"/>
    <lineage>
        <taxon>Eukaryota</taxon>
        <taxon>Sar</taxon>
        <taxon>Alveolata</taxon>
        <taxon>Ciliophora</taxon>
        <taxon>Intramacronucleata</taxon>
        <taxon>Oligohymenophorea</taxon>
        <taxon>Scuticociliatia</taxon>
        <taxon>Philasterida</taxon>
        <taxon>Pseudocohnilembidae</taxon>
        <taxon>Pseudocohnilembus</taxon>
    </lineage>
</organism>
<protein>
    <submittedName>
        <fullName evidence="2">Uncharacterized protein</fullName>
    </submittedName>
</protein>
<dbReference type="AlphaFoldDB" id="A0A0V0R6Q5"/>
<keyword evidence="1" id="KW-0175">Coiled coil</keyword>
<sequence length="320" mass="38294">MKQNQKSSQNQKQYPEIIAEIKLQGQLVYDLKTLVSQQISEFQARSQQINKIQEQIDLISEKEIKIKKIQEQKIERQEKIIYHSNSALKEFKQTRKISEDFTNQDKINPNKSVMNFDRQGINKSPKNNNQIKNNFIYNSNQKPKKKQQFFKFSPTKNQFQKSNSQASFDEFHNINAQNKYQKNLTLKQYNSQQCQHFLNQQNIDHLSISNIYEKQKQQQQQQEQNEFINLQNKNLNQFYYQQQQQLQKNLQQNDYYNNQKDQKILEIVENHSSSTYSGNNSQNLYSLVSPNSISQKNYDNSYSENSHESSYYNQYYVVLQ</sequence>
<dbReference type="EMBL" id="LDAU01000039">
    <property type="protein sequence ID" value="KRX10189.1"/>
    <property type="molecule type" value="Genomic_DNA"/>
</dbReference>
<comment type="caution">
    <text evidence="2">The sequence shown here is derived from an EMBL/GenBank/DDBJ whole genome shotgun (WGS) entry which is preliminary data.</text>
</comment>
<evidence type="ECO:0000313" key="2">
    <source>
        <dbReference type="EMBL" id="KRX10189.1"/>
    </source>
</evidence>
<evidence type="ECO:0000313" key="3">
    <source>
        <dbReference type="Proteomes" id="UP000054937"/>
    </source>
</evidence>
<accession>A0A0V0R6Q5</accession>
<proteinExistence type="predicted"/>
<feature type="coiled-coil region" evidence="1">
    <location>
        <begin position="52"/>
        <end position="79"/>
    </location>
</feature>
<keyword evidence="3" id="KW-1185">Reference proteome</keyword>
<name>A0A0V0R6Q5_PSEPJ</name>
<dbReference type="Proteomes" id="UP000054937">
    <property type="component" value="Unassembled WGS sequence"/>
</dbReference>
<evidence type="ECO:0000256" key="1">
    <source>
        <dbReference type="SAM" id="Coils"/>
    </source>
</evidence>
<dbReference type="InParanoid" id="A0A0V0R6Q5"/>
<gene>
    <name evidence="2" type="ORF">PPERSA_02928</name>
</gene>